<organism evidence="1 2">
    <name type="scientific">Portunus trituberculatus</name>
    <name type="common">Swimming crab</name>
    <name type="synonym">Neptunus trituberculatus</name>
    <dbReference type="NCBI Taxonomy" id="210409"/>
    <lineage>
        <taxon>Eukaryota</taxon>
        <taxon>Metazoa</taxon>
        <taxon>Ecdysozoa</taxon>
        <taxon>Arthropoda</taxon>
        <taxon>Crustacea</taxon>
        <taxon>Multicrustacea</taxon>
        <taxon>Malacostraca</taxon>
        <taxon>Eumalacostraca</taxon>
        <taxon>Eucarida</taxon>
        <taxon>Decapoda</taxon>
        <taxon>Pleocyemata</taxon>
        <taxon>Brachyura</taxon>
        <taxon>Eubrachyura</taxon>
        <taxon>Portunoidea</taxon>
        <taxon>Portunidae</taxon>
        <taxon>Portuninae</taxon>
        <taxon>Portunus</taxon>
    </lineage>
</organism>
<keyword evidence="2" id="KW-1185">Reference proteome</keyword>
<reference evidence="1 2" key="1">
    <citation type="submission" date="2019-05" db="EMBL/GenBank/DDBJ databases">
        <title>Another draft genome of Portunus trituberculatus and its Hox gene families provides insights of decapod evolution.</title>
        <authorList>
            <person name="Jeong J.-H."/>
            <person name="Song I."/>
            <person name="Kim S."/>
            <person name="Choi T."/>
            <person name="Kim D."/>
            <person name="Ryu S."/>
            <person name="Kim W."/>
        </authorList>
    </citation>
    <scope>NUCLEOTIDE SEQUENCE [LARGE SCALE GENOMIC DNA]</scope>
    <source>
        <tissue evidence="1">Muscle</tissue>
    </source>
</reference>
<dbReference type="AlphaFoldDB" id="A0A5B7I809"/>
<evidence type="ECO:0000313" key="1">
    <source>
        <dbReference type="EMBL" id="MPC80650.1"/>
    </source>
</evidence>
<sequence length="26" mass="3078">MHVHAPHPLQLYTDTIIRLAENIHTR</sequence>
<accession>A0A5B7I809</accession>
<protein>
    <submittedName>
        <fullName evidence="1">Uncharacterized protein</fullName>
    </submittedName>
</protein>
<dbReference type="Proteomes" id="UP000324222">
    <property type="component" value="Unassembled WGS sequence"/>
</dbReference>
<gene>
    <name evidence="1" type="ORF">E2C01_075236</name>
</gene>
<proteinExistence type="predicted"/>
<dbReference type="EMBL" id="VSRR010054625">
    <property type="protein sequence ID" value="MPC80650.1"/>
    <property type="molecule type" value="Genomic_DNA"/>
</dbReference>
<evidence type="ECO:0000313" key="2">
    <source>
        <dbReference type="Proteomes" id="UP000324222"/>
    </source>
</evidence>
<name>A0A5B7I809_PORTR</name>
<comment type="caution">
    <text evidence="1">The sequence shown here is derived from an EMBL/GenBank/DDBJ whole genome shotgun (WGS) entry which is preliminary data.</text>
</comment>